<dbReference type="Proteomes" id="UP000249393">
    <property type="component" value="Unassembled WGS sequence"/>
</dbReference>
<gene>
    <name evidence="1" type="ORF">DI526_22675</name>
</gene>
<reference evidence="1 2" key="1">
    <citation type="submission" date="2017-08" db="EMBL/GenBank/DDBJ databases">
        <title>Infants hospitalized years apart are colonized by the same room-sourced microbial strains.</title>
        <authorList>
            <person name="Brooks B."/>
            <person name="Olm M.R."/>
            <person name="Firek B.A."/>
            <person name="Baker R."/>
            <person name="Thomas B.C."/>
            <person name="Morowitz M.J."/>
            <person name="Banfield J.F."/>
        </authorList>
    </citation>
    <scope>NUCLEOTIDE SEQUENCE [LARGE SCALE GENOMIC DNA]</scope>
    <source>
        <strain evidence="1">S2_003_000_R2_4</strain>
    </source>
</reference>
<evidence type="ECO:0000313" key="2">
    <source>
        <dbReference type="Proteomes" id="UP000249393"/>
    </source>
</evidence>
<accession>A0A2W5UTM7</accession>
<sequence>MSTIAQGASESRRTHALVLTACVLVLVGEFAPRVARGAYHRIHDMTTAAPGRVVSAGSVSEGRVSAVGPEQAPR</sequence>
<comment type="caution">
    <text evidence="1">The sequence shown here is derived from an EMBL/GenBank/DDBJ whole genome shotgun (WGS) entry which is preliminary data.</text>
</comment>
<evidence type="ECO:0000313" key="1">
    <source>
        <dbReference type="EMBL" id="PZR30362.1"/>
    </source>
</evidence>
<organism evidence="1 2">
    <name type="scientific">Caulobacter segnis</name>
    <dbReference type="NCBI Taxonomy" id="88688"/>
    <lineage>
        <taxon>Bacteria</taxon>
        <taxon>Pseudomonadati</taxon>
        <taxon>Pseudomonadota</taxon>
        <taxon>Alphaproteobacteria</taxon>
        <taxon>Caulobacterales</taxon>
        <taxon>Caulobacteraceae</taxon>
        <taxon>Caulobacter</taxon>
    </lineage>
</organism>
<proteinExistence type="predicted"/>
<dbReference type="EMBL" id="QFQZ01000141">
    <property type="protein sequence ID" value="PZR30362.1"/>
    <property type="molecule type" value="Genomic_DNA"/>
</dbReference>
<protein>
    <submittedName>
        <fullName evidence="1">Uncharacterized protein</fullName>
    </submittedName>
</protein>
<name>A0A2W5UTM7_9CAUL</name>
<dbReference type="AlphaFoldDB" id="A0A2W5UTM7"/>